<dbReference type="GO" id="GO:0005829">
    <property type="term" value="C:cytosol"/>
    <property type="evidence" value="ECO:0007669"/>
    <property type="project" value="TreeGrafter"/>
</dbReference>
<dbReference type="GO" id="GO:0000976">
    <property type="term" value="F:transcription cis-regulatory region binding"/>
    <property type="evidence" value="ECO:0007669"/>
    <property type="project" value="TreeGrafter"/>
</dbReference>
<keyword evidence="1 6" id="KW-0597">Phosphoprotein</keyword>
<evidence type="ECO:0000256" key="4">
    <source>
        <dbReference type="ARBA" id="ARBA00023125"/>
    </source>
</evidence>
<feature type="domain" description="OmpR/PhoB-type" evidence="9">
    <location>
        <begin position="126"/>
        <end position="227"/>
    </location>
</feature>
<evidence type="ECO:0000256" key="5">
    <source>
        <dbReference type="ARBA" id="ARBA00023163"/>
    </source>
</evidence>
<keyword evidence="4 7" id="KW-0238">DNA-binding</keyword>
<dbReference type="PANTHER" id="PTHR48111:SF40">
    <property type="entry name" value="PHOSPHATE REGULON TRANSCRIPTIONAL REGULATORY PROTEIN PHOB"/>
    <property type="match status" value="1"/>
</dbReference>
<dbReference type="EMBL" id="LWQS01000051">
    <property type="protein sequence ID" value="OAN45847.1"/>
    <property type="molecule type" value="Genomic_DNA"/>
</dbReference>
<dbReference type="AlphaFoldDB" id="A0A178MCG9"/>
<dbReference type="Gene3D" id="6.10.250.690">
    <property type="match status" value="1"/>
</dbReference>
<reference evidence="10 11" key="1">
    <citation type="submission" date="2016-04" db="EMBL/GenBank/DDBJ databases">
        <title>Chloroflexus islandicus sp. nov., a thermophilic filamentous anoxygenic phototrophic bacterium from geyser Strokkur (Iceland).</title>
        <authorList>
            <person name="Gaisin V.A."/>
            <person name="Kalashnikov A.M."/>
            <person name="Sukhacheva M.V."/>
            <person name="Grouzdev D.S."/>
            <person name="Ivanov T.M."/>
            <person name="Kuznetsov B."/>
            <person name="Gorlenko V.M."/>
        </authorList>
    </citation>
    <scope>NUCLEOTIDE SEQUENCE [LARGE SCALE GENOMIC DNA]</scope>
    <source>
        <strain evidence="11">isl-2</strain>
    </source>
</reference>
<dbReference type="CDD" id="cd00383">
    <property type="entry name" value="trans_reg_C"/>
    <property type="match status" value="1"/>
</dbReference>
<proteinExistence type="predicted"/>
<feature type="DNA-binding region" description="OmpR/PhoB-type" evidence="7">
    <location>
        <begin position="126"/>
        <end position="227"/>
    </location>
</feature>
<comment type="caution">
    <text evidence="10">The sequence shown here is derived from an EMBL/GenBank/DDBJ whole genome shotgun (WGS) entry which is preliminary data.</text>
</comment>
<dbReference type="RefSeq" id="WP_066787195.1">
    <property type="nucleotide sequence ID" value="NZ_LWQS01000051.1"/>
</dbReference>
<dbReference type="InterPro" id="IPR039420">
    <property type="entry name" value="WalR-like"/>
</dbReference>
<dbReference type="GO" id="GO:0000156">
    <property type="term" value="F:phosphorelay response regulator activity"/>
    <property type="evidence" value="ECO:0007669"/>
    <property type="project" value="TreeGrafter"/>
</dbReference>
<evidence type="ECO:0000256" key="6">
    <source>
        <dbReference type="PROSITE-ProRule" id="PRU00169"/>
    </source>
</evidence>
<dbReference type="Gene3D" id="3.40.50.2300">
    <property type="match status" value="1"/>
</dbReference>
<protein>
    <submittedName>
        <fullName evidence="10">DNA-binding response regulator</fullName>
    </submittedName>
</protein>
<dbReference type="InterPro" id="IPR001789">
    <property type="entry name" value="Sig_transdc_resp-reg_receiver"/>
</dbReference>
<name>A0A178MCG9_9CHLR</name>
<dbReference type="STRING" id="1707952.A6A03_13880"/>
<dbReference type="SMART" id="SM00448">
    <property type="entry name" value="REC"/>
    <property type="match status" value="1"/>
</dbReference>
<keyword evidence="11" id="KW-1185">Reference proteome</keyword>
<dbReference type="InterPro" id="IPR016032">
    <property type="entry name" value="Sig_transdc_resp-reg_C-effctor"/>
</dbReference>
<dbReference type="Gene3D" id="1.10.10.10">
    <property type="entry name" value="Winged helix-like DNA-binding domain superfamily/Winged helix DNA-binding domain"/>
    <property type="match status" value="1"/>
</dbReference>
<evidence type="ECO:0000259" key="8">
    <source>
        <dbReference type="PROSITE" id="PS50110"/>
    </source>
</evidence>
<dbReference type="GO" id="GO:0032993">
    <property type="term" value="C:protein-DNA complex"/>
    <property type="evidence" value="ECO:0007669"/>
    <property type="project" value="TreeGrafter"/>
</dbReference>
<organism evidence="10 11">
    <name type="scientific">Chloroflexus islandicus</name>
    <dbReference type="NCBI Taxonomy" id="1707952"/>
    <lineage>
        <taxon>Bacteria</taxon>
        <taxon>Bacillati</taxon>
        <taxon>Chloroflexota</taxon>
        <taxon>Chloroflexia</taxon>
        <taxon>Chloroflexales</taxon>
        <taxon>Chloroflexineae</taxon>
        <taxon>Chloroflexaceae</taxon>
        <taxon>Chloroflexus</taxon>
    </lineage>
</organism>
<dbReference type="PANTHER" id="PTHR48111">
    <property type="entry name" value="REGULATOR OF RPOS"/>
    <property type="match status" value="1"/>
</dbReference>
<feature type="modified residue" description="4-aspartylphosphate" evidence="6">
    <location>
        <position position="55"/>
    </location>
</feature>
<dbReference type="Pfam" id="PF00486">
    <property type="entry name" value="Trans_reg_C"/>
    <property type="match status" value="1"/>
</dbReference>
<dbReference type="InterPro" id="IPR036388">
    <property type="entry name" value="WH-like_DNA-bd_sf"/>
</dbReference>
<feature type="domain" description="Response regulatory" evidence="8">
    <location>
        <begin position="6"/>
        <end position="119"/>
    </location>
</feature>
<keyword evidence="2" id="KW-0902">Two-component regulatory system</keyword>
<dbReference type="SMART" id="SM00862">
    <property type="entry name" value="Trans_reg_C"/>
    <property type="match status" value="1"/>
</dbReference>
<keyword evidence="3" id="KW-0805">Transcription regulation</keyword>
<dbReference type="OrthoDB" id="9790454at2"/>
<dbReference type="FunFam" id="3.40.50.2300:FF:000001">
    <property type="entry name" value="DNA-binding response regulator PhoB"/>
    <property type="match status" value="1"/>
</dbReference>
<dbReference type="SUPFAM" id="SSF46894">
    <property type="entry name" value="C-terminal effector domain of the bipartite response regulators"/>
    <property type="match status" value="1"/>
</dbReference>
<evidence type="ECO:0000259" key="9">
    <source>
        <dbReference type="PROSITE" id="PS51755"/>
    </source>
</evidence>
<dbReference type="Pfam" id="PF00072">
    <property type="entry name" value="Response_reg"/>
    <property type="match status" value="1"/>
</dbReference>
<dbReference type="GO" id="GO:0006355">
    <property type="term" value="P:regulation of DNA-templated transcription"/>
    <property type="evidence" value="ECO:0007669"/>
    <property type="project" value="InterPro"/>
</dbReference>
<evidence type="ECO:0000256" key="7">
    <source>
        <dbReference type="PROSITE-ProRule" id="PRU01091"/>
    </source>
</evidence>
<accession>A0A178MCG9</accession>
<gene>
    <name evidence="10" type="ORF">A6A03_13880</name>
</gene>
<evidence type="ECO:0000256" key="3">
    <source>
        <dbReference type="ARBA" id="ARBA00023015"/>
    </source>
</evidence>
<evidence type="ECO:0000256" key="2">
    <source>
        <dbReference type="ARBA" id="ARBA00023012"/>
    </source>
</evidence>
<evidence type="ECO:0000313" key="10">
    <source>
        <dbReference type="EMBL" id="OAN45847.1"/>
    </source>
</evidence>
<dbReference type="CDD" id="cd17574">
    <property type="entry name" value="REC_OmpR"/>
    <property type="match status" value="1"/>
</dbReference>
<evidence type="ECO:0000313" key="11">
    <source>
        <dbReference type="Proteomes" id="UP000078287"/>
    </source>
</evidence>
<dbReference type="PROSITE" id="PS50110">
    <property type="entry name" value="RESPONSE_REGULATORY"/>
    <property type="match status" value="1"/>
</dbReference>
<keyword evidence="5" id="KW-0804">Transcription</keyword>
<evidence type="ECO:0000256" key="1">
    <source>
        <dbReference type="ARBA" id="ARBA00022553"/>
    </source>
</evidence>
<dbReference type="InterPro" id="IPR011006">
    <property type="entry name" value="CheY-like_superfamily"/>
</dbReference>
<sequence>MEQQQTILVVDDDNGLQELVRVRLEQEGYRVLQTISGLEAITMVRQQRPDLMILDIMLPDLDGLTVCQRVREFATTPILMLTAKTMPQDIITGLDQGADDYLTKPFNYDELLARIRALLRRVPPVNRLLTAGNGVLSIDQRKREVRVRGELIDLTPTEYQLLQVLAEQVGTVVTHEQLLRAVWGNEQARDNDYLKVYIWHLRRKIELDPRQPQLLLTEWGVGYRLVP</sequence>
<dbReference type="PROSITE" id="PS51755">
    <property type="entry name" value="OMPR_PHOB"/>
    <property type="match status" value="1"/>
</dbReference>
<dbReference type="InterPro" id="IPR001867">
    <property type="entry name" value="OmpR/PhoB-type_DNA-bd"/>
</dbReference>
<dbReference type="SUPFAM" id="SSF52172">
    <property type="entry name" value="CheY-like"/>
    <property type="match status" value="1"/>
</dbReference>
<dbReference type="Proteomes" id="UP000078287">
    <property type="component" value="Unassembled WGS sequence"/>
</dbReference>